<protein>
    <submittedName>
        <fullName evidence="1">Uncharacterized protein</fullName>
    </submittedName>
</protein>
<sequence length="106" mass="12082">MSERKDLTEKEAVEGLKMILLELKKNTETISNIKLNSVSHFSESSKQILKLLFEIETQIALHFGFTGERGTSEFISSILSLQNTNNEISSLFKQVQDFADIVPRYN</sequence>
<dbReference type="Proteomes" id="UP001146793">
    <property type="component" value="Unassembled WGS sequence"/>
</dbReference>
<comment type="caution">
    <text evidence="1">The sequence shown here is derived from an EMBL/GenBank/DDBJ whole genome shotgun (WGS) entry which is preliminary data.</text>
</comment>
<dbReference type="AlphaFoldDB" id="A0AAV7ZXX7"/>
<evidence type="ECO:0000313" key="2">
    <source>
        <dbReference type="EMBL" id="KAJ6239796.1"/>
    </source>
</evidence>
<name>A0AAV7ZXX7_9EUKA</name>
<reference evidence="2" key="1">
    <citation type="submission" date="2022-08" db="EMBL/GenBank/DDBJ databases">
        <title>Novel sulfate-reducing endosymbionts in the free-living metamonad Anaeramoeba.</title>
        <authorList>
            <person name="Jerlstrom-Hultqvist J."/>
            <person name="Cepicka I."/>
            <person name="Gallot-Lavallee L."/>
            <person name="Salas-Leiva D."/>
            <person name="Curtis B.A."/>
            <person name="Zahonova K."/>
            <person name="Pipaliya S."/>
            <person name="Dacks J."/>
            <person name="Roger A.J."/>
        </authorList>
    </citation>
    <scope>NUCLEOTIDE SEQUENCE</scope>
    <source>
        <strain evidence="2">Schooner1</strain>
    </source>
</reference>
<gene>
    <name evidence="1" type="ORF">M0812_08579</name>
    <name evidence="2" type="ORF">M0813_24716</name>
</gene>
<dbReference type="Proteomes" id="UP001150062">
    <property type="component" value="Unassembled WGS sequence"/>
</dbReference>
<proteinExistence type="predicted"/>
<reference evidence="1" key="2">
    <citation type="submission" date="2022-08" db="EMBL/GenBank/DDBJ databases">
        <title>Novel sulphate-reducing endosymbionts in the free-living metamonad Anaeramoeba.</title>
        <authorList>
            <person name="Jerlstrom-Hultqvist J."/>
            <person name="Cepicka I."/>
            <person name="Gallot-Lavallee L."/>
            <person name="Salas-Leiva D."/>
            <person name="Curtis B.A."/>
            <person name="Zahonova K."/>
            <person name="Pipaliya S."/>
            <person name="Dacks J."/>
            <person name="Roger A.J."/>
        </authorList>
    </citation>
    <scope>NUCLEOTIDE SEQUENCE</scope>
    <source>
        <strain evidence="1">Busselton2</strain>
    </source>
</reference>
<keyword evidence="4" id="KW-1185">Reference proteome</keyword>
<dbReference type="EMBL" id="JAOAOG010000216">
    <property type="protein sequence ID" value="KAJ6239796.1"/>
    <property type="molecule type" value="Genomic_DNA"/>
</dbReference>
<evidence type="ECO:0000313" key="3">
    <source>
        <dbReference type="Proteomes" id="UP001146793"/>
    </source>
</evidence>
<evidence type="ECO:0000313" key="4">
    <source>
        <dbReference type="Proteomes" id="UP001150062"/>
    </source>
</evidence>
<dbReference type="EMBL" id="JANTQA010000021">
    <property type="protein sequence ID" value="KAJ3446044.1"/>
    <property type="molecule type" value="Genomic_DNA"/>
</dbReference>
<organism evidence="1 3">
    <name type="scientific">Anaeramoeba flamelloides</name>
    <dbReference type="NCBI Taxonomy" id="1746091"/>
    <lineage>
        <taxon>Eukaryota</taxon>
        <taxon>Metamonada</taxon>
        <taxon>Anaeramoebidae</taxon>
        <taxon>Anaeramoeba</taxon>
    </lineage>
</organism>
<evidence type="ECO:0000313" key="1">
    <source>
        <dbReference type="EMBL" id="KAJ3446044.1"/>
    </source>
</evidence>
<accession>A0AAV7ZXX7</accession>